<dbReference type="InterPro" id="IPR002562">
    <property type="entry name" value="3'-5'_exonuclease_dom"/>
</dbReference>
<reference evidence="12 13" key="1">
    <citation type="journal article" date="2020" name="ISME J.">
        <title>Uncovering the hidden diversity of litter-decomposition mechanisms in mushroom-forming fungi.</title>
        <authorList>
            <person name="Floudas D."/>
            <person name="Bentzer J."/>
            <person name="Ahren D."/>
            <person name="Johansson T."/>
            <person name="Persson P."/>
            <person name="Tunlid A."/>
        </authorList>
    </citation>
    <scope>NUCLEOTIDE SEQUENCE [LARGE SCALE GENOMIC DNA]</scope>
    <source>
        <strain evidence="12 13">CBS 661.87</strain>
    </source>
</reference>
<dbReference type="PANTHER" id="PTHR13620:SF109">
    <property type="entry name" value="3'-5' EXONUCLEASE"/>
    <property type="match status" value="1"/>
</dbReference>
<feature type="region of interest" description="Disordered" evidence="10">
    <location>
        <begin position="565"/>
        <end position="584"/>
    </location>
</feature>
<evidence type="ECO:0000313" key="13">
    <source>
        <dbReference type="Proteomes" id="UP000565441"/>
    </source>
</evidence>
<sequence>MAQILREPMRFSSYLHFCLFQSSSAFTAYSGPIKRHYAAMSSSKVLATLDALIPNKNHMEIDSEADSDSDIEVFGPFPVQPDLKPNSKDKGRSAGSQVGGKVNLNSTRKPLHSLFLQKSHTDEQAFPGPSKAQKPPSASRTTSTATKPLNSAPAAKPAQDLPIYSYKDYTDPKPFLAYTPSTKSLNSAPVEAAALSKKRAPRSRTAKSRSAEKPAQDLPIYSYKDYTDPKPFLVYTTDASEADDLVAGLKPGPMALDIEWRVFFTRRGDGSWTSTERRTAVVQVADTRGVMLVLQIYGMDRFPKKLQELIENVDIPKLGVNILNDGKKLFRDYGILAKNLVELGAVASAVDPSNVSKRKIVSLAKLTERYCGKTLEKGLERMGNWEAPLDQLQLEYAANDVHSSLMIYRRLQALAEKHDIVLDDGDDTSRCKFAANVEPYFTFSSGSPALLLSLSSSSAASSLEPEKVEMRPQYLRAYRYWHERGMTMQRMCVELSLKGTVGVEGTRGEGLKVSTVITYVVSALQADPKLPFEMWKLRDLVQMDGASWMRHREWILSAWAEGQGVPADDTDADTDADPGMDGKS</sequence>
<evidence type="ECO:0000256" key="5">
    <source>
        <dbReference type="ARBA" id="ARBA00022839"/>
    </source>
</evidence>
<evidence type="ECO:0000256" key="2">
    <source>
        <dbReference type="ARBA" id="ARBA00022722"/>
    </source>
</evidence>
<dbReference type="GO" id="GO:0046872">
    <property type="term" value="F:metal ion binding"/>
    <property type="evidence" value="ECO:0007669"/>
    <property type="project" value="UniProtKB-KW"/>
</dbReference>
<evidence type="ECO:0000256" key="7">
    <source>
        <dbReference type="ARBA" id="ARBA00023242"/>
    </source>
</evidence>
<feature type="compositionally biased region" description="Basic residues" evidence="10">
    <location>
        <begin position="196"/>
        <end position="207"/>
    </location>
</feature>
<keyword evidence="6" id="KW-0460">Magnesium</keyword>
<accession>A0A8H5HID5</accession>
<gene>
    <name evidence="12" type="ORF">D9615_003145</name>
</gene>
<dbReference type="Pfam" id="PF01612">
    <property type="entry name" value="DNA_pol_A_exo1"/>
    <property type="match status" value="1"/>
</dbReference>
<evidence type="ECO:0000256" key="3">
    <source>
        <dbReference type="ARBA" id="ARBA00022723"/>
    </source>
</evidence>
<dbReference type="Proteomes" id="UP000565441">
    <property type="component" value="Unassembled WGS sequence"/>
</dbReference>
<feature type="compositionally biased region" description="Acidic residues" evidence="10">
    <location>
        <begin position="568"/>
        <end position="578"/>
    </location>
</feature>
<evidence type="ECO:0000256" key="8">
    <source>
        <dbReference type="ARBA" id="ARBA00040531"/>
    </source>
</evidence>
<dbReference type="EMBL" id="JAACJP010000005">
    <property type="protein sequence ID" value="KAF5384061.1"/>
    <property type="molecule type" value="Genomic_DNA"/>
</dbReference>
<keyword evidence="13" id="KW-1185">Reference proteome</keyword>
<feature type="region of interest" description="Disordered" evidence="10">
    <location>
        <begin position="122"/>
        <end position="156"/>
    </location>
</feature>
<keyword evidence="2" id="KW-0540">Nuclease</keyword>
<feature type="compositionally biased region" description="Acidic residues" evidence="10">
    <location>
        <begin position="62"/>
        <end position="71"/>
    </location>
</feature>
<evidence type="ECO:0000313" key="12">
    <source>
        <dbReference type="EMBL" id="KAF5384061.1"/>
    </source>
</evidence>
<comment type="caution">
    <text evidence="12">The sequence shown here is derived from an EMBL/GenBank/DDBJ whole genome shotgun (WGS) entry which is preliminary data.</text>
</comment>
<dbReference type="PANTHER" id="PTHR13620">
    <property type="entry name" value="3-5 EXONUCLEASE"/>
    <property type="match status" value="1"/>
</dbReference>
<dbReference type="GO" id="GO:0008408">
    <property type="term" value="F:3'-5' exonuclease activity"/>
    <property type="evidence" value="ECO:0007669"/>
    <property type="project" value="InterPro"/>
</dbReference>
<dbReference type="SUPFAM" id="SSF53098">
    <property type="entry name" value="Ribonuclease H-like"/>
    <property type="match status" value="1"/>
</dbReference>
<keyword evidence="5" id="KW-0269">Exonuclease</keyword>
<dbReference type="InterPro" id="IPR012337">
    <property type="entry name" value="RNaseH-like_sf"/>
</dbReference>
<evidence type="ECO:0000256" key="6">
    <source>
        <dbReference type="ARBA" id="ARBA00022842"/>
    </source>
</evidence>
<dbReference type="AlphaFoldDB" id="A0A8H5HID5"/>
<keyword evidence="7" id="KW-0539">Nucleus</keyword>
<dbReference type="Gene3D" id="3.30.420.10">
    <property type="entry name" value="Ribonuclease H-like superfamily/Ribonuclease H"/>
    <property type="match status" value="1"/>
</dbReference>
<dbReference type="InterPro" id="IPR036397">
    <property type="entry name" value="RNaseH_sf"/>
</dbReference>
<evidence type="ECO:0000256" key="4">
    <source>
        <dbReference type="ARBA" id="ARBA00022801"/>
    </source>
</evidence>
<feature type="compositionally biased region" description="Low complexity" evidence="10">
    <location>
        <begin position="134"/>
        <end position="148"/>
    </location>
</feature>
<name>A0A8H5HID5_9AGAR</name>
<keyword evidence="4" id="KW-0378">Hydrolase</keyword>
<dbReference type="SMART" id="SM00474">
    <property type="entry name" value="35EXOc"/>
    <property type="match status" value="1"/>
</dbReference>
<evidence type="ECO:0000256" key="1">
    <source>
        <dbReference type="ARBA" id="ARBA00004123"/>
    </source>
</evidence>
<dbReference type="InterPro" id="IPR051132">
    <property type="entry name" value="3-5_Exonuclease_domain"/>
</dbReference>
<feature type="domain" description="3'-5' exonuclease" evidence="11">
    <location>
        <begin position="233"/>
        <end position="416"/>
    </location>
</feature>
<dbReference type="GO" id="GO:0005634">
    <property type="term" value="C:nucleus"/>
    <property type="evidence" value="ECO:0007669"/>
    <property type="project" value="UniProtKB-SubCell"/>
</dbReference>
<dbReference type="CDD" id="cd06141">
    <property type="entry name" value="WRN_exo"/>
    <property type="match status" value="1"/>
</dbReference>
<comment type="subcellular location">
    <subcellularLocation>
        <location evidence="1">Nucleus</location>
    </subcellularLocation>
</comment>
<protein>
    <recommendedName>
        <fullName evidence="8">3'-5' exonuclease</fullName>
    </recommendedName>
    <alternativeName>
        <fullName evidence="9">Werner Syndrome-like exonuclease</fullName>
    </alternativeName>
</protein>
<evidence type="ECO:0000256" key="10">
    <source>
        <dbReference type="SAM" id="MobiDB-lite"/>
    </source>
</evidence>
<dbReference type="GO" id="GO:0006139">
    <property type="term" value="P:nucleobase-containing compound metabolic process"/>
    <property type="evidence" value="ECO:0007669"/>
    <property type="project" value="InterPro"/>
</dbReference>
<dbReference type="GO" id="GO:0003676">
    <property type="term" value="F:nucleic acid binding"/>
    <property type="evidence" value="ECO:0007669"/>
    <property type="project" value="InterPro"/>
</dbReference>
<evidence type="ECO:0000256" key="9">
    <source>
        <dbReference type="ARBA" id="ARBA00042761"/>
    </source>
</evidence>
<organism evidence="12 13">
    <name type="scientific">Tricholomella constricta</name>
    <dbReference type="NCBI Taxonomy" id="117010"/>
    <lineage>
        <taxon>Eukaryota</taxon>
        <taxon>Fungi</taxon>
        <taxon>Dikarya</taxon>
        <taxon>Basidiomycota</taxon>
        <taxon>Agaricomycotina</taxon>
        <taxon>Agaricomycetes</taxon>
        <taxon>Agaricomycetidae</taxon>
        <taxon>Agaricales</taxon>
        <taxon>Tricholomatineae</taxon>
        <taxon>Lyophyllaceae</taxon>
        <taxon>Tricholomella</taxon>
    </lineage>
</organism>
<evidence type="ECO:0000259" key="11">
    <source>
        <dbReference type="SMART" id="SM00474"/>
    </source>
</evidence>
<dbReference type="OrthoDB" id="1920326at2759"/>
<keyword evidence="3" id="KW-0479">Metal-binding</keyword>
<proteinExistence type="predicted"/>
<feature type="region of interest" description="Disordered" evidence="10">
    <location>
        <begin position="187"/>
        <end position="214"/>
    </location>
</feature>
<feature type="region of interest" description="Disordered" evidence="10">
    <location>
        <begin position="62"/>
        <end position="105"/>
    </location>
</feature>